<evidence type="ECO:0000256" key="3">
    <source>
        <dbReference type="ARBA" id="ARBA00011245"/>
    </source>
</evidence>
<comment type="subcellular location">
    <subcellularLocation>
        <location evidence="1">Cytoplasm</location>
    </subcellularLocation>
</comment>
<comment type="subunit">
    <text evidence="3">Monomer.</text>
</comment>
<dbReference type="GO" id="GO:0005737">
    <property type="term" value="C:cytoplasm"/>
    <property type="evidence" value="ECO:0007669"/>
    <property type="project" value="UniProtKB-SubCell"/>
</dbReference>
<keyword evidence="7" id="KW-0732">Signal</keyword>
<gene>
    <name evidence="8" type="primary">SOUL5</name>
</gene>
<sequence length="216" mass="24758">MTTTVLYLSALVGFLLVLTADALVGNCSRLNFNTETEQCLLFDVICKGDYEVRHYDSAKWVTTNDTSFAIEMMMTQAFRRLYSYITGENDLGKEIEMTTPVVMKSPEKYFWQRGVYTMSFLLPAEYQKNPPKPTNKDVYIHEAPDMNMYVISYGGWIVSITDTYNSCKLASLLDSAKAKYNRDSHYSVGYNSPMTLKERHNEVWYVVEGEPVCPSQ</sequence>
<dbReference type="PANTHER" id="PTHR11220:SF1">
    <property type="entry name" value="HEME-BINDING PROTEIN 2"/>
    <property type="match status" value="1"/>
</dbReference>
<feature type="chain" id="PRO_5015055121" description="Heme-binding protein 1" evidence="7">
    <location>
        <begin position="23"/>
        <end position="216"/>
    </location>
</feature>
<name>A0A1A7Z0S2_9TELE</name>
<reference evidence="8" key="1">
    <citation type="submission" date="2016-05" db="EMBL/GenBank/DDBJ databases">
        <authorList>
            <person name="Lavstsen T."/>
            <person name="Jespersen J.S."/>
        </authorList>
    </citation>
    <scope>NUCLEOTIDE SEQUENCE</scope>
    <source>
        <tissue evidence="8">Brain</tissue>
    </source>
</reference>
<dbReference type="InterPro" id="IPR011256">
    <property type="entry name" value="Reg_factor_effector_dom_sf"/>
</dbReference>
<organism evidence="8">
    <name type="scientific">Iconisemion striatum</name>
    <dbReference type="NCBI Taxonomy" id="60296"/>
    <lineage>
        <taxon>Eukaryota</taxon>
        <taxon>Metazoa</taxon>
        <taxon>Chordata</taxon>
        <taxon>Craniata</taxon>
        <taxon>Vertebrata</taxon>
        <taxon>Euteleostomi</taxon>
        <taxon>Actinopterygii</taxon>
        <taxon>Neopterygii</taxon>
        <taxon>Teleostei</taxon>
        <taxon>Neoteleostei</taxon>
        <taxon>Acanthomorphata</taxon>
        <taxon>Ovalentaria</taxon>
        <taxon>Atherinomorphae</taxon>
        <taxon>Cyprinodontiformes</taxon>
        <taxon>Nothobranchiidae</taxon>
        <taxon>Iconisemion</taxon>
    </lineage>
</organism>
<comment type="function">
    <text evidence="5">May bind free porphyrinogens that may be present in the cell and thus facilitate removal of these potentially toxic compound. Binds with a high affinity to one molecule of heme or porphyrins. It binds metalloporphyrins, free porphyrins and N-methylprotoporphyrin with similar affinities.</text>
</comment>
<dbReference type="Pfam" id="PF04832">
    <property type="entry name" value="SOUL"/>
    <property type="match status" value="1"/>
</dbReference>
<evidence type="ECO:0000256" key="4">
    <source>
        <dbReference type="ARBA" id="ARBA00022490"/>
    </source>
</evidence>
<accession>A0A1A7Z0S2</accession>
<comment type="similarity">
    <text evidence="2">Belongs to the HEBP family.</text>
</comment>
<reference evidence="8" key="2">
    <citation type="submission" date="2016-06" db="EMBL/GenBank/DDBJ databases">
        <title>The genome of a short-lived fish provides insights into sex chromosome evolution and the genetic control of aging.</title>
        <authorList>
            <person name="Reichwald K."/>
            <person name="Felder M."/>
            <person name="Petzold A."/>
            <person name="Koch P."/>
            <person name="Groth M."/>
            <person name="Platzer M."/>
        </authorList>
    </citation>
    <scope>NUCLEOTIDE SEQUENCE</scope>
    <source>
        <tissue evidence="8">Brain</tissue>
    </source>
</reference>
<keyword evidence="4" id="KW-0963">Cytoplasm</keyword>
<proteinExistence type="inferred from homology"/>
<evidence type="ECO:0000313" key="8">
    <source>
        <dbReference type="EMBL" id="SBP36104.1"/>
    </source>
</evidence>
<dbReference type="InterPro" id="IPR006917">
    <property type="entry name" value="SOUL_heme-bd"/>
</dbReference>
<dbReference type="EMBL" id="HADX01013872">
    <property type="protein sequence ID" value="SBP36104.1"/>
    <property type="molecule type" value="Transcribed_RNA"/>
</dbReference>
<protein>
    <recommendedName>
        <fullName evidence="6">Heme-binding protein 1</fullName>
    </recommendedName>
</protein>
<dbReference type="SUPFAM" id="SSF55136">
    <property type="entry name" value="Probable bacterial effector-binding domain"/>
    <property type="match status" value="1"/>
</dbReference>
<evidence type="ECO:0000256" key="7">
    <source>
        <dbReference type="SAM" id="SignalP"/>
    </source>
</evidence>
<dbReference type="AlphaFoldDB" id="A0A1A7Z0S2"/>
<dbReference type="FunFam" id="3.20.80.10:FF:000003">
    <property type="entry name" value="Heme-binding protein 1"/>
    <property type="match status" value="1"/>
</dbReference>
<evidence type="ECO:0000256" key="1">
    <source>
        <dbReference type="ARBA" id="ARBA00004496"/>
    </source>
</evidence>
<dbReference type="EMBL" id="HADW01000410">
    <property type="protein sequence ID" value="SBP01810.1"/>
    <property type="molecule type" value="Transcribed_RNA"/>
</dbReference>
<dbReference type="GO" id="GO:0020037">
    <property type="term" value="F:heme binding"/>
    <property type="evidence" value="ECO:0007669"/>
    <property type="project" value="TreeGrafter"/>
</dbReference>
<feature type="signal peptide" evidence="7">
    <location>
        <begin position="1"/>
        <end position="22"/>
    </location>
</feature>
<dbReference type="PANTHER" id="PTHR11220">
    <property type="entry name" value="HEME-BINDING PROTEIN-RELATED"/>
    <property type="match status" value="1"/>
</dbReference>
<dbReference type="Gene3D" id="3.20.80.10">
    <property type="entry name" value="Regulatory factor, effector binding domain"/>
    <property type="match status" value="1"/>
</dbReference>
<evidence type="ECO:0000256" key="2">
    <source>
        <dbReference type="ARBA" id="ARBA00009817"/>
    </source>
</evidence>
<evidence type="ECO:0000256" key="6">
    <source>
        <dbReference type="ARBA" id="ARBA00040755"/>
    </source>
</evidence>
<evidence type="ECO:0000256" key="5">
    <source>
        <dbReference type="ARBA" id="ARBA00037673"/>
    </source>
</evidence>